<keyword evidence="2" id="KW-1185">Reference proteome</keyword>
<gene>
    <name evidence="1" type="ORF">H2O64_11690</name>
</gene>
<organism evidence="1 2">
    <name type="scientific">Kordia aestuariivivens</name>
    <dbReference type="NCBI Taxonomy" id="2759037"/>
    <lineage>
        <taxon>Bacteria</taxon>
        <taxon>Pseudomonadati</taxon>
        <taxon>Bacteroidota</taxon>
        <taxon>Flavobacteriia</taxon>
        <taxon>Flavobacteriales</taxon>
        <taxon>Flavobacteriaceae</taxon>
        <taxon>Kordia</taxon>
    </lineage>
</organism>
<comment type="caution">
    <text evidence="1">The sequence shown here is derived from an EMBL/GenBank/DDBJ whole genome shotgun (WGS) entry which is preliminary data.</text>
</comment>
<name>A0ABR7Q9U8_9FLAO</name>
<accession>A0ABR7Q9U8</accession>
<dbReference type="Proteomes" id="UP000619238">
    <property type="component" value="Unassembled WGS sequence"/>
</dbReference>
<dbReference type="InterPro" id="IPR012334">
    <property type="entry name" value="Pectin_lyas_fold"/>
</dbReference>
<dbReference type="Gene3D" id="2.160.20.10">
    <property type="entry name" value="Single-stranded right-handed beta-helix, Pectin lyase-like"/>
    <property type="match status" value="1"/>
</dbReference>
<reference evidence="1 2" key="1">
    <citation type="submission" date="2020-07" db="EMBL/GenBank/DDBJ databases">
        <title>Description of Kordia aestuariivivens sp. nov., isolated from a tidal flat.</title>
        <authorList>
            <person name="Park S."/>
            <person name="Yoon J.-H."/>
        </authorList>
    </citation>
    <scope>NUCLEOTIDE SEQUENCE [LARGE SCALE GENOMIC DNA]</scope>
    <source>
        <strain evidence="1 2">YSTF-M3</strain>
    </source>
</reference>
<protein>
    <recommendedName>
        <fullName evidence="3">Pectate lyase superfamily protein domain-containing protein</fullName>
    </recommendedName>
</protein>
<evidence type="ECO:0008006" key="3">
    <source>
        <dbReference type="Google" id="ProtNLM"/>
    </source>
</evidence>
<dbReference type="RefSeq" id="WP_187562387.1">
    <property type="nucleotide sequence ID" value="NZ_JACGWS010000006.1"/>
</dbReference>
<sequence>MTVVESLEELYNYTSPSDKEMVYVRGYLNDEDGGGGFFIFDAVSKLEPFYQNIAPDSRNPKSPYASFEAMLKIGYNANYDGMVCKSQTNPNGNWTRQWDRGKLNLRWFGARPSGSDVSPALNAALKYAQFDIAIRQRDSKGTYLQPPQFFPPINTYNNSAYTRPGKTIFIPSGRYYFRTFISTIKYGVVIEGEGNMGTSPHGTRLLIAHEYNNPATINVLPVANEKGAFFRFYANGSNNSGGGLKDLSIDIPDLNGVNDFDANIVSLISEETSCVDSNGNIVYCPSVSKWKGENLVFTLNAKAKRAIIMESNQNDQNGEYSGRRRIRDASLINCWFAGASVDGETVRATQASGLHIIGGFFSSGLGAVNDENPNLPPPTVLPGIFLSDCANIHLNGVDLTHGEIYIHKRSRHINIDCRFGRLLIYDGVEKEHIDLQVSKRYVLNPRKLPDYLDRKNAPSGYKCYNNTHEIEQDTTWLHKPLNT</sequence>
<evidence type="ECO:0000313" key="1">
    <source>
        <dbReference type="EMBL" id="MBC8755341.1"/>
    </source>
</evidence>
<dbReference type="EMBL" id="JACGWS010000006">
    <property type="protein sequence ID" value="MBC8755341.1"/>
    <property type="molecule type" value="Genomic_DNA"/>
</dbReference>
<proteinExistence type="predicted"/>
<evidence type="ECO:0000313" key="2">
    <source>
        <dbReference type="Proteomes" id="UP000619238"/>
    </source>
</evidence>